<reference evidence="1" key="1">
    <citation type="journal article" date="2021" name="Nat. Commun.">
        <title>Genetic determinants of endophytism in the Arabidopsis root mycobiome.</title>
        <authorList>
            <person name="Mesny F."/>
            <person name="Miyauchi S."/>
            <person name="Thiergart T."/>
            <person name="Pickel B."/>
            <person name="Atanasova L."/>
            <person name="Karlsson M."/>
            <person name="Huettel B."/>
            <person name="Barry K.W."/>
            <person name="Haridas S."/>
            <person name="Chen C."/>
            <person name="Bauer D."/>
            <person name="Andreopoulos W."/>
            <person name="Pangilinan J."/>
            <person name="LaButti K."/>
            <person name="Riley R."/>
            <person name="Lipzen A."/>
            <person name="Clum A."/>
            <person name="Drula E."/>
            <person name="Henrissat B."/>
            <person name="Kohler A."/>
            <person name="Grigoriev I.V."/>
            <person name="Martin F.M."/>
            <person name="Hacquard S."/>
        </authorList>
    </citation>
    <scope>NUCLEOTIDE SEQUENCE</scope>
    <source>
        <strain evidence="1">MPI-SDFR-AT-0073</strain>
    </source>
</reference>
<dbReference type="RefSeq" id="XP_045963210.1">
    <property type="nucleotide sequence ID" value="XM_046101189.1"/>
</dbReference>
<evidence type="ECO:0000313" key="2">
    <source>
        <dbReference type="Proteomes" id="UP000758603"/>
    </source>
</evidence>
<dbReference type="Proteomes" id="UP000758603">
    <property type="component" value="Unassembled WGS sequence"/>
</dbReference>
<dbReference type="AlphaFoldDB" id="A0A9P8UTX4"/>
<keyword evidence="2" id="KW-1185">Reference proteome</keyword>
<dbReference type="EMBL" id="JAGPXC010000001">
    <property type="protein sequence ID" value="KAH6659079.1"/>
    <property type="molecule type" value="Genomic_DNA"/>
</dbReference>
<dbReference type="OrthoDB" id="5169850at2759"/>
<sequence>MSATTKTTKVTGLPPRYEIRTLGREHADWAKAIVIHSNMFSSPVWPALYPENKTGRSYRGFKAADYLVDKQIDSGLSLGIFDKEYVYKRAESAATNGKLYWDLEDESVDGGTLAEQMDFPLLSVALAYDGFNALEFPRLQSLIDSLPAFADVYAGLAAGDKRDPKDWQPTGPGQVIMRNATSTKPGEEGHGFMKTMARHMMRKAADEGFRGIQIECAHDAVIHVWGNPPSPFVGHRISEINCNTYEAKAEDGTVSYPLRPSKQNLVKIYVDLKPQN</sequence>
<name>A0A9P8UTX4_9PEZI</name>
<organism evidence="1 2">
    <name type="scientific">Truncatella angustata</name>
    <dbReference type="NCBI Taxonomy" id="152316"/>
    <lineage>
        <taxon>Eukaryota</taxon>
        <taxon>Fungi</taxon>
        <taxon>Dikarya</taxon>
        <taxon>Ascomycota</taxon>
        <taxon>Pezizomycotina</taxon>
        <taxon>Sordariomycetes</taxon>
        <taxon>Xylariomycetidae</taxon>
        <taxon>Amphisphaeriales</taxon>
        <taxon>Sporocadaceae</taxon>
        <taxon>Truncatella</taxon>
    </lineage>
</organism>
<accession>A0A9P8UTX4</accession>
<proteinExistence type="predicted"/>
<protein>
    <submittedName>
        <fullName evidence="1">Uncharacterized protein</fullName>
    </submittedName>
</protein>
<evidence type="ECO:0000313" key="1">
    <source>
        <dbReference type="EMBL" id="KAH6659079.1"/>
    </source>
</evidence>
<gene>
    <name evidence="1" type="ORF">BKA67DRAFT_543499</name>
</gene>
<dbReference type="GeneID" id="70130081"/>
<comment type="caution">
    <text evidence="1">The sequence shown here is derived from an EMBL/GenBank/DDBJ whole genome shotgun (WGS) entry which is preliminary data.</text>
</comment>